<dbReference type="InterPro" id="IPR031165">
    <property type="entry name" value="GNAT_YJDJ"/>
</dbReference>
<feature type="domain" description="N-acetyltransferase" evidence="2">
    <location>
        <begin position="18"/>
        <end position="104"/>
    </location>
</feature>
<protein>
    <recommendedName>
        <fullName evidence="2">N-acetyltransferase domain-containing protein</fullName>
    </recommendedName>
</protein>
<dbReference type="EMBL" id="NBXB01000028">
    <property type="protein sequence ID" value="RFA14423.1"/>
    <property type="molecule type" value="Genomic_DNA"/>
</dbReference>
<reference evidence="3 4" key="1">
    <citation type="submission" date="2017-04" db="EMBL/GenBank/DDBJ databases">
        <title>Comparative genome analysis of Subtercola boreus.</title>
        <authorList>
            <person name="Cho Y.-J."/>
            <person name="Cho A."/>
            <person name="Kim O.-S."/>
            <person name="Lee J.-I."/>
        </authorList>
    </citation>
    <scope>NUCLEOTIDE SEQUENCE [LARGE SCALE GENOMIC DNA]</scope>
    <source>
        <strain evidence="3 4">P27479</strain>
    </source>
</reference>
<evidence type="ECO:0000256" key="1">
    <source>
        <dbReference type="SAM" id="MobiDB-lite"/>
    </source>
</evidence>
<feature type="compositionally biased region" description="Polar residues" evidence="1">
    <location>
        <begin position="1"/>
        <end position="12"/>
    </location>
</feature>
<organism evidence="3 4">
    <name type="scientific">Subtercola boreus</name>
    <dbReference type="NCBI Taxonomy" id="120213"/>
    <lineage>
        <taxon>Bacteria</taxon>
        <taxon>Bacillati</taxon>
        <taxon>Actinomycetota</taxon>
        <taxon>Actinomycetes</taxon>
        <taxon>Micrococcales</taxon>
        <taxon>Microbacteriaceae</taxon>
        <taxon>Subtercola</taxon>
    </lineage>
</organism>
<gene>
    <name evidence="3" type="ORF">B7R22_09305</name>
</gene>
<evidence type="ECO:0000313" key="4">
    <source>
        <dbReference type="Proteomes" id="UP000256541"/>
    </source>
</evidence>
<proteinExistence type="predicted"/>
<dbReference type="InterPro" id="IPR045057">
    <property type="entry name" value="Gcn5-rel_NAT"/>
</dbReference>
<dbReference type="PROSITE" id="PS51729">
    <property type="entry name" value="GNAT_YJDJ"/>
    <property type="match status" value="1"/>
</dbReference>
<dbReference type="Pfam" id="PF14542">
    <property type="entry name" value="Acetyltransf_CG"/>
    <property type="match status" value="1"/>
</dbReference>
<dbReference type="PANTHER" id="PTHR31435:SF10">
    <property type="entry name" value="BSR4717 PROTEIN"/>
    <property type="match status" value="1"/>
</dbReference>
<accession>A0A3E0VYQ5</accession>
<comment type="caution">
    <text evidence="3">The sequence shown here is derived from an EMBL/GenBank/DDBJ whole genome shotgun (WGS) entry which is preliminary data.</text>
</comment>
<evidence type="ECO:0000259" key="2">
    <source>
        <dbReference type="PROSITE" id="PS51729"/>
    </source>
</evidence>
<evidence type="ECO:0000313" key="3">
    <source>
        <dbReference type="EMBL" id="RFA14423.1"/>
    </source>
</evidence>
<dbReference type="InterPro" id="IPR016181">
    <property type="entry name" value="Acyl_CoA_acyltransferase"/>
</dbReference>
<dbReference type="OrthoDB" id="5405911at2"/>
<dbReference type="RefSeq" id="WP_116411487.1">
    <property type="nucleotide sequence ID" value="NZ_NBXB01000028.1"/>
</dbReference>
<dbReference type="AlphaFoldDB" id="A0A3E0VYQ5"/>
<sequence length="113" mass="12023">MTQPTGDTQPTGETVDVRDNPGAQRYEAWFRGQIAGIAYYQLQAGQLTFTHTEVQPGFEGHGIGGALANGALTAARASGAPVVPLCPFIAGYIRTHSEFLDLVPGPVQKRLDL</sequence>
<dbReference type="Gene3D" id="3.40.630.30">
    <property type="match status" value="1"/>
</dbReference>
<dbReference type="PANTHER" id="PTHR31435">
    <property type="entry name" value="PROTEIN NATD1"/>
    <property type="match status" value="1"/>
</dbReference>
<feature type="region of interest" description="Disordered" evidence="1">
    <location>
        <begin position="1"/>
        <end position="20"/>
    </location>
</feature>
<dbReference type="Proteomes" id="UP000256541">
    <property type="component" value="Unassembled WGS sequence"/>
</dbReference>
<dbReference type="SUPFAM" id="SSF55729">
    <property type="entry name" value="Acyl-CoA N-acyltransferases (Nat)"/>
    <property type="match status" value="1"/>
</dbReference>
<name>A0A3E0VYQ5_9MICO</name>